<dbReference type="Pfam" id="PF02423">
    <property type="entry name" value="OCD_Mu_crystall"/>
    <property type="match status" value="1"/>
</dbReference>
<dbReference type="PANTHER" id="PTHR13812:SF19">
    <property type="entry name" value="KETIMINE REDUCTASE MU-CRYSTALLIN"/>
    <property type="match status" value="1"/>
</dbReference>
<comment type="caution">
    <text evidence="1">The sequence shown here is derived from an EMBL/GenBank/DDBJ whole genome shotgun (WGS) entry which is preliminary data.</text>
</comment>
<dbReference type="Proteomes" id="UP000064189">
    <property type="component" value="Unassembled WGS sequence"/>
</dbReference>
<dbReference type="PANTHER" id="PTHR13812">
    <property type="entry name" value="KETIMINE REDUCTASE MU-CRYSTALLIN"/>
    <property type="match status" value="1"/>
</dbReference>
<dbReference type="Gene3D" id="3.30.1780.10">
    <property type="entry name" value="ornithine cyclodeaminase, domain 1"/>
    <property type="match status" value="1"/>
</dbReference>
<evidence type="ECO:0000313" key="2">
    <source>
        <dbReference type="Proteomes" id="UP000064189"/>
    </source>
</evidence>
<dbReference type="InterPro" id="IPR023401">
    <property type="entry name" value="ODC_N"/>
</dbReference>
<reference evidence="1 2" key="1">
    <citation type="submission" date="2015-11" db="EMBL/GenBank/DDBJ databases">
        <title>Genome Sequence of Bacillus simplex strain VanAntwerpen2.</title>
        <authorList>
            <person name="Couger M.B."/>
        </authorList>
    </citation>
    <scope>NUCLEOTIDE SEQUENCE [LARGE SCALE GENOMIC DNA]</scope>
    <source>
        <strain evidence="1 2">VanAntwerpen02</strain>
    </source>
</reference>
<dbReference type="PIRSF" id="PIRSF001439">
    <property type="entry name" value="CryM"/>
    <property type="match status" value="1"/>
</dbReference>
<name>A0A109MYL6_9BACI</name>
<proteinExistence type="predicted"/>
<dbReference type="InterPro" id="IPR003462">
    <property type="entry name" value="ODC_Mu_crystall"/>
</dbReference>
<keyword evidence="2" id="KW-1185">Reference proteome</keyword>
<protein>
    <recommendedName>
        <fullName evidence="3">Ornithine cyclodeaminase</fullName>
    </recommendedName>
</protein>
<sequence length="310" mass="33685">MSYQVLTDSDVLRLTRMKPVIEAIERVFREQANATLVSPPRFQLETENGNLVFTAGAATETEKVIGFRVYDTYSNDHSGHEQLVSVFDSVTGVFKGVIIGNSLGALRTGAIGGAAIKAMSRSDAEKLAIIGTGIQARTQLEAAIAIRDIKRVVVYSRNDINRKKFAEEMSEKLDMDVIPMDSPKKCVEKADIIICATNSRSPVIDADWLKPGVHINTVGPKSMNGHELPIEVAGKSSVITTDSLEQLCAYSTPHFLANTPYEQNIVQLSDIITGKTPGRTSINDVTLFCSVGLSGTEVVVAHEIMNMAEK</sequence>
<dbReference type="AlphaFoldDB" id="A0A109MYL6"/>
<gene>
    <name evidence="1" type="ORF">AS888_19315</name>
</gene>
<organism evidence="1 2">
    <name type="scientific">Peribacillus simplex</name>
    <dbReference type="NCBI Taxonomy" id="1478"/>
    <lineage>
        <taxon>Bacteria</taxon>
        <taxon>Bacillati</taxon>
        <taxon>Bacillota</taxon>
        <taxon>Bacilli</taxon>
        <taxon>Bacillales</taxon>
        <taxon>Bacillaceae</taxon>
        <taxon>Peribacillus</taxon>
    </lineage>
</organism>
<dbReference type="Gene3D" id="3.40.50.720">
    <property type="entry name" value="NAD(P)-binding Rossmann-like Domain"/>
    <property type="match status" value="1"/>
</dbReference>
<dbReference type="RefSeq" id="WP_061142118.1">
    <property type="nucleotide sequence ID" value="NZ_LNNH01000018.1"/>
</dbReference>
<evidence type="ECO:0000313" key="1">
    <source>
        <dbReference type="EMBL" id="KWW20289.1"/>
    </source>
</evidence>
<dbReference type="SUPFAM" id="SSF51735">
    <property type="entry name" value="NAD(P)-binding Rossmann-fold domains"/>
    <property type="match status" value="1"/>
</dbReference>
<dbReference type="InterPro" id="IPR036291">
    <property type="entry name" value="NAD(P)-bd_dom_sf"/>
</dbReference>
<evidence type="ECO:0008006" key="3">
    <source>
        <dbReference type="Google" id="ProtNLM"/>
    </source>
</evidence>
<dbReference type="GO" id="GO:0005737">
    <property type="term" value="C:cytoplasm"/>
    <property type="evidence" value="ECO:0007669"/>
    <property type="project" value="TreeGrafter"/>
</dbReference>
<accession>A0A109MYL6</accession>
<dbReference type="EMBL" id="LNNH01000018">
    <property type="protein sequence ID" value="KWW20289.1"/>
    <property type="molecule type" value="Genomic_DNA"/>
</dbReference>